<sequence length="421" mass="47991">MDVLPEAMVQNILSYMNNAKDVAICNSVSKRWKELTPFIRKLYFPRNSFDNINIAGEIHPDTIIFNLISTIICLEELVVYCPFSVNGLTKWLSITNRSLRHLELRMDSLSDKGNALESPSKLDCLDSIPSLESLKLWGVLMNQSPKWVGFEKLTVLEIVGARLKDEALSDAIRACPNLTNLSLLGCDGVRSVSFDLEQLVHCRLDFYGMGNCSLYLKSPKIQELEVQGCSWIQVNQTNCLKTLSISNNAGRVYRVDFGKLPSLEFLSIRGVQWCWDAVSTILGCATEVKQLIMKIEFTGDFDTLQPFPEIDLVEFFNGHRSLQRFEMHGAMFAALCQKNSLRRVDSRFAIPSLEEVVITVRSPLNAEQKMNTLESLLKYGKNLKRMAIRILQMKNSHNSADDFFEEICRFRYMNRKIVSIE</sequence>
<organism evidence="1 2">
    <name type="scientific">Thalictrum thalictroides</name>
    <name type="common">Rue-anemone</name>
    <name type="synonym">Anemone thalictroides</name>
    <dbReference type="NCBI Taxonomy" id="46969"/>
    <lineage>
        <taxon>Eukaryota</taxon>
        <taxon>Viridiplantae</taxon>
        <taxon>Streptophyta</taxon>
        <taxon>Embryophyta</taxon>
        <taxon>Tracheophyta</taxon>
        <taxon>Spermatophyta</taxon>
        <taxon>Magnoliopsida</taxon>
        <taxon>Ranunculales</taxon>
        <taxon>Ranunculaceae</taxon>
        <taxon>Thalictroideae</taxon>
        <taxon>Thalictrum</taxon>
    </lineage>
</organism>
<protein>
    <submittedName>
        <fullName evidence="1">F-box protein</fullName>
    </submittedName>
</protein>
<reference evidence="1 2" key="1">
    <citation type="submission" date="2020-06" db="EMBL/GenBank/DDBJ databases">
        <title>Transcriptomic and genomic resources for Thalictrum thalictroides and T. hernandezii: Facilitating candidate gene discovery in an emerging model plant lineage.</title>
        <authorList>
            <person name="Arias T."/>
            <person name="Riano-Pachon D.M."/>
            <person name="Di Stilio V.S."/>
        </authorList>
    </citation>
    <scope>NUCLEOTIDE SEQUENCE [LARGE SCALE GENOMIC DNA]</scope>
    <source>
        <strain evidence="2">cv. WT478/WT964</strain>
        <tissue evidence="1">Leaves</tissue>
    </source>
</reference>
<dbReference type="InterPro" id="IPR053772">
    <property type="entry name" value="At1g61320/At1g61330-like"/>
</dbReference>
<proteinExistence type="predicted"/>
<evidence type="ECO:0000313" key="1">
    <source>
        <dbReference type="EMBL" id="KAF5195703.1"/>
    </source>
</evidence>
<dbReference type="PANTHER" id="PTHR34145:SF28">
    <property type="entry name" value="F-BOX DOMAIN-CONTAINING PROTEIN"/>
    <property type="match status" value="1"/>
</dbReference>
<dbReference type="Gene3D" id="3.80.10.10">
    <property type="entry name" value="Ribonuclease Inhibitor"/>
    <property type="match status" value="2"/>
</dbReference>
<evidence type="ECO:0000313" key="2">
    <source>
        <dbReference type="Proteomes" id="UP000554482"/>
    </source>
</evidence>
<name>A0A7J6WFG6_THATH</name>
<dbReference type="AlphaFoldDB" id="A0A7J6WFG6"/>
<dbReference type="EMBL" id="JABWDY010016976">
    <property type="protein sequence ID" value="KAF5195703.1"/>
    <property type="molecule type" value="Genomic_DNA"/>
</dbReference>
<gene>
    <name evidence="1" type="ORF">FRX31_014711</name>
</gene>
<keyword evidence="2" id="KW-1185">Reference proteome</keyword>
<accession>A0A7J6WFG6</accession>
<dbReference type="SUPFAM" id="SSF52047">
    <property type="entry name" value="RNI-like"/>
    <property type="match status" value="1"/>
</dbReference>
<dbReference type="PANTHER" id="PTHR34145">
    <property type="entry name" value="OS02G0105600 PROTEIN"/>
    <property type="match status" value="1"/>
</dbReference>
<comment type="caution">
    <text evidence="1">The sequence shown here is derived from an EMBL/GenBank/DDBJ whole genome shotgun (WGS) entry which is preliminary data.</text>
</comment>
<dbReference type="OrthoDB" id="9973021at2759"/>
<dbReference type="Proteomes" id="UP000554482">
    <property type="component" value="Unassembled WGS sequence"/>
</dbReference>
<dbReference type="InterPro" id="IPR032675">
    <property type="entry name" value="LRR_dom_sf"/>
</dbReference>